<evidence type="ECO:0000256" key="5">
    <source>
        <dbReference type="PROSITE-ProRule" id="PRU00520"/>
    </source>
</evidence>
<name>A0ABQ0AYK9_9FIRM</name>
<keyword evidence="5" id="KW-0378">Hydrolase</keyword>
<evidence type="ECO:0000313" key="8">
    <source>
        <dbReference type="EMBL" id="GAA6269096.1"/>
    </source>
</evidence>
<evidence type="ECO:0000256" key="4">
    <source>
        <dbReference type="ARBA" id="ARBA00047645"/>
    </source>
</evidence>
<dbReference type="Gene3D" id="3.30.70.100">
    <property type="match status" value="1"/>
</dbReference>
<keyword evidence="9" id="KW-1185">Reference proteome</keyword>
<dbReference type="PANTHER" id="PTHR47268:SF4">
    <property type="entry name" value="ACYLPHOSPHATASE"/>
    <property type="match status" value="1"/>
</dbReference>
<dbReference type="SUPFAM" id="SSF54975">
    <property type="entry name" value="Acylphosphatase/BLUF domain-like"/>
    <property type="match status" value="1"/>
</dbReference>
<dbReference type="InterPro" id="IPR020456">
    <property type="entry name" value="Acylphosphatase"/>
</dbReference>
<evidence type="ECO:0000256" key="1">
    <source>
        <dbReference type="ARBA" id="ARBA00005614"/>
    </source>
</evidence>
<comment type="catalytic activity">
    <reaction evidence="4 5">
        <text>an acyl phosphate + H2O = a carboxylate + phosphate + H(+)</text>
        <dbReference type="Rhea" id="RHEA:14965"/>
        <dbReference type="ChEBI" id="CHEBI:15377"/>
        <dbReference type="ChEBI" id="CHEBI:15378"/>
        <dbReference type="ChEBI" id="CHEBI:29067"/>
        <dbReference type="ChEBI" id="CHEBI:43474"/>
        <dbReference type="ChEBI" id="CHEBI:59918"/>
        <dbReference type="EC" id="3.6.1.7"/>
    </reaction>
</comment>
<organism evidence="8 9">
    <name type="scientific">Enterocloster alcoholdehydrogenati</name>
    <dbReference type="NCBI Taxonomy" id="2547410"/>
    <lineage>
        <taxon>Bacteria</taxon>
        <taxon>Bacillati</taxon>
        <taxon>Bacillota</taxon>
        <taxon>Clostridia</taxon>
        <taxon>Lachnospirales</taxon>
        <taxon>Lachnospiraceae</taxon>
        <taxon>Enterocloster</taxon>
    </lineage>
</organism>
<dbReference type="InterPro" id="IPR036046">
    <property type="entry name" value="Acylphosphatase-like_dom_sf"/>
</dbReference>
<dbReference type="Proteomes" id="UP001600894">
    <property type="component" value="Unassembled WGS sequence"/>
</dbReference>
<comment type="similarity">
    <text evidence="1 6">Belongs to the acylphosphatase family.</text>
</comment>
<evidence type="ECO:0000259" key="7">
    <source>
        <dbReference type="PROSITE" id="PS51160"/>
    </source>
</evidence>
<dbReference type="EMBL" id="BAABXL010000001">
    <property type="protein sequence ID" value="GAA6269096.1"/>
    <property type="molecule type" value="Genomic_DNA"/>
</dbReference>
<feature type="active site" evidence="5">
    <location>
        <position position="20"/>
    </location>
</feature>
<dbReference type="InterPro" id="IPR017968">
    <property type="entry name" value="Acylphosphatase_CS"/>
</dbReference>
<proteinExistence type="inferred from homology"/>
<reference evidence="8 9" key="1">
    <citation type="submission" date="2024-04" db="EMBL/GenBank/DDBJ databases">
        <title>Defined microbial consortia suppress multidrug-resistant proinflammatory Enterobacteriaceae via ecological control.</title>
        <authorList>
            <person name="Furuichi M."/>
            <person name="Kawaguchi T."/>
            <person name="Pust M."/>
            <person name="Yasuma K."/>
            <person name="Plichta D."/>
            <person name="Hasegawa N."/>
            <person name="Ohya T."/>
            <person name="Bhattarai S."/>
            <person name="Sasajima S."/>
            <person name="Aoto Y."/>
            <person name="Tuganbaev T."/>
            <person name="Yaginuma M."/>
            <person name="Ueda M."/>
            <person name="Okahashi N."/>
            <person name="Amafuji K."/>
            <person name="Kiridooshi Y."/>
            <person name="Sugita K."/>
            <person name="Strazar M."/>
            <person name="Skelly A."/>
            <person name="Suda W."/>
            <person name="Hattori M."/>
            <person name="Nakamoto N."/>
            <person name="Caballero S."/>
            <person name="Norman J."/>
            <person name="Olle B."/>
            <person name="Tanoue T."/>
            <person name="Arita M."/>
            <person name="Bucci V."/>
            <person name="Atarashi K."/>
            <person name="Xavier R."/>
            <person name="Honda K."/>
        </authorList>
    </citation>
    <scope>NUCLEOTIDE SEQUENCE [LARGE SCALE GENOMIC DNA]</scope>
    <source>
        <strain evidence="9">f13</strain>
    </source>
</reference>
<dbReference type="InterPro" id="IPR001792">
    <property type="entry name" value="Acylphosphatase-like_dom"/>
</dbReference>
<dbReference type="PROSITE" id="PS00151">
    <property type="entry name" value="ACYLPHOSPHATASE_2"/>
    <property type="match status" value="1"/>
</dbReference>
<dbReference type="Pfam" id="PF00708">
    <property type="entry name" value="Acylphosphatase"/>
    <property type="match status" value="1"/>
</dbReference>
<protein>
    <recommendedName>
        <fullName evidence="3 5">acylphosphatase</fullName>
        <ecNumber evidence="2 5">3.6.1.7</ecNumber>
    </recommendedName>
</protein>
<comment type="caution">
    <text evidence="8">The sequence shown here is derived from an EMBL/GenBank/DDBJ whole genome shotgun (WGS) entry which is preliminary data.</text>
</comment>
<evidence type="ECO:0000313" key="9">
    <source>
        <dbReference type="Proteomes" id="UP001600894"/>
    </source>
</evidence>
<dbReference type="RefSeq" id="WP_176254013.1">
    <property type="nucleotide sequence ID" value="NZ_BAABXL010000001.1"/>
</dbReference>
<dbReference type="PROSITE" id="PS51160">
    <property type="entry name" value="ACYLPHOSPHATASE_3"/>
    <property type="match status" value="1"/>
</dbReference>
<accession>A0ABQ0AYK9</accession>
<evidence type="ECO:0000256" key="6">
    <source>
        <dbReference type="RuleBase" id="RU004168"/>
    </source>
</evidence>
<feature type="active site" evidence="5">
    <location>
        <position position="38"/>
    </location>
</feature>
<dbReference type="EC" id="3.6.1.7" evidence="2 5"/>
<evidence type="ECO:0000256" key="2">
    <source>
        <dbReference type="ARBA" id="ARBA00012150"/>
    </source>
</evidence>
<gene>
    <name evidence="8" type="ORF">F130042H8_21560</name>
</gene>
<feature type="domain" description="Acylphosphatase-like" evidence="7">
    <location>
        <begin position="5"/>
        <end position="91"/>
    </location>
</feature>
<dbReference type="PRINTS" id="PR00112">
    <property type="entry name" value="ACYLPHPHTASE"/>
</dbReference>
<dbReference type="PANTHER" id="PTHR47268">
    <property type="entry name" value="ACYLPHOSPHATASE"/>
    <property type="match status" value="1"/>
</dbReference>
<sequence>MKQIRRHIYFSGRVQGVGFRFTACYLASHLGLTGWVKNLCDGRVEMEVQGTEDYIDLLILRLKEGRYIQIEDMETEELPVQTKESGFRETW</sequence>
<evidence type="ECO:0000256" key="3">
    <source>
        <dbReference type="ARBA" id="ARBA00015991"/>
    </source>
</evidence>